<dbReference type="SMART" id="SM00487">
    <property type="entry name" value="DEXDc"/>
    <property type="match status" value="1"/>
</dbReference>
<dbReference type="InterPro" id="IPR000330">
    <property type="entry name" value="SNF2_N"/>
</dbReference>
<dbReference type="PANTHER" id="PTHR45766">
    <property type="entry name" value="DNA ANNEALING HELICASE AND ENDONUCLEASE ZRANB3 FAMILY MEMBER"/>
    <property type="match status" value="1"/>
</dbReference>
<dbReference type="InterPro" id="IPR027417">
    <property type="entry name" value="P-loop_NTPase"/>
</dbReference>
<dbReference type="InterPro" id="IPR038718">
    <property type="entry name" value="SNF2-like_sf"/>
</dbReference>
<evidence type="ECO:0000259" key="6">
    <source>
        <dbReference type="PROSITE" id="PS51192"/>
    </source>
</evidence>
<evidence type="ECO:0000256" key="3">
    <source>
        <dbReference type="ARBA" id="ARBA00022806"/>
    </source>
</evidence>
<dbReference type="SUPFAM" id="SSF52540">
    <property type="entry name" value="P-loop containing nucleoside triphosphate hydrolases"/>
    <property type="match status" value="1"/>
</dbReference>
<dbReference type="GO" id="GO:0016787">
    <property type="term" value="F:hydrolase activity"/>
    <property type="evidence" value="ECO:0007669"/>
    <property type="project" value="UniProtKB-KW"/>
</dbReference>
<name>A0A1I1ZCB8_9BACT</name>
<dbReference type="PANTHER" id="PTHR45766:SF6">
    <property type="entry name" value="SWI_SNF-RELATED MATRIX-ASSOCIATED ACTIN-DEPENDENT REGULATOR OF CHROMATIN SUBFAMILY A-LIKE PROTEIN 1"/>
    <property type="match status" value="1"/>
</dbReference>
<evidence type="ECO:0000256" key="5">
    <source>
        <dbReference type="SAM" id="MobiDB-lite"/>
    </source>
</evidence>
<dbReference type="STRING" id="662367.SAMN05216167_11280"/>
<dbReference type="Pfam" id="PF00176">
    <property type="entry name" value="SNF2-rel_dom"/>
    <property type="match status" value="1"/>
</dbReference>
<dbReference type="Gene3D" id="3.40.50.10810">
    <property type="entry name" value="Tandem AAA-ATPase domain"/>
    <property type="match status" value="1"/>
</dbReference>
<dbReference type="OrthoDB" id="9814088at2"/>
<evidence type="ECO:0000256" key="2">
    <source>
        <dbReference type="ARBA" id="ARBA00022801"/>
    </source>
</evidence>
<dbReference type="RefSeq" id="WP_093831069.1">
    <property type="nucleotide sequence ID" value="NZ_FOLQ01000012.1"/>
</dbReference>
<feature type="region of interest" description="Disordered" evidence="5">
    <location>
        <begin position="402"/>
        <end position="432"/>
    </location>
</feature>
<dbReference type="GO" id="GO:0004386">
    <property type="term" value="F:helicase activity"/>
    <property type="evidence" value="ECO:0007669"/>
    <property type="project" value="UniProtKB-KW"/>
</dbReference>
<dbReference type="Gene3D" id="3.40.50.300">
    <property type="entry name" value="P-loop containing nucleotide triphosphate hydrolases"/>
    <property type="match status" value="1"/>
</dbReference>
<dbReference type="SMART" id="SM00490">
    <property type="entry name" value="HELICc"/>
    <property type="match status" value="1"/>
</dbReference>
<keyword evidence="4" id="KW-0067">ATP-binding</keyword>
<feature type="domain" description="Helicase C-terminal" evidence="7">
    <location>
        <begin position="472"/>
        <end position="632"/>
    </location>
</feature>
<evidence type="ECO:0000313" key="8">
    <source>
        <dbReference type="EMBL" id="SFE29401.1"/>
    </source>
</evidence>
<dbReference type="EMBL" id="FOLQ01000012">
    <property type="protein sequence ID" value="SFE29401.1"/>
    <property type="molecule type" value="Genomic_DNA"/>
</dbReference>
<dbReference type="InterPro" id="IPR057342">
    <property type="entry name" value="DEXDc_RapA"/>
</dbReference>
<accession>A0A1I1ZCB8</accession>
<dbReference type="Pfam" id="PF00271">
    <property type="entry name" value="Helicase_C"/>
    <property type="match status" value="1"/>
</dbReference>
<dbReference type="GO" id="GO:0005524">
    <property type="term" value="F:ATP binding"/>
    <property type="evidence" value="ECO:0007669"/>
    <property type="project" value="UniProtKB-KW"/>
</dbReference>
<sequence>MDFQVGSLVHTRQRDWVVQPSDDTDVLLLKPLGGTDDETTGLFMGLPGIRQTIKSAEFILPKAEDLGAFDTARLLFEATRLSFRSGAGPFRSLARLSFRPRSYQIVPLIMALRLDPVRLLIADDVGVGKTAESLLIVKELLERREIKRFAVICPPHLCDQWQRELKDKFGIDAVIIRSDTQARLDRDIQGDVSVYTYYPYQILSIDYIKTDTRRNVFLKECPELCIVDEVHTCANPDGQSSAGSQQQRYGLLRDLAKKEDQQLILLTATPHSGKPAEFQSLLGLLKPEFAQTDLLQMDAEARKRLSRHFVQRKRGDVIQWLGEDTPFPKRDGGEFSYDLSPDYAAFYDNLLDFAQQLVRRSESRSEGTRGSQNSRYWSALALLRGAMSSPRAGIEMLNRKLGNQPQDETDEGVGDNPVLDTEGGQDTDVTPGHVLEKSRWTSDEVKTMRSLLNQMEALQSIRKDAKAFYAANIAEEWLGQGFQPVIFCRYIATAKYVGELLKPALQKKWANVDVQIITSEDPDEVRRQRIDDMSKSAKRVLVCTDCLSEGINLQDSFSAVLHYDLPWNPNRLEQREGRVDRFGQLAKTVKTYLLYGKDNPIDGVVLRVIINKVREIRKTIGISMPFPEDSRSIADAVLQAVLINPKKIRTQLQAQTQLSIDFSTDAETAIIGSKELEVSKAVEAAAQREEKSRSLFAQHAIKAHDIEVDLQETDAAIGNPAAVEAFVKLAVRFLGGQIDAYQKGYKLYTHNLPVSLKMALPDKAEMLVSFVSPVPEGYMYIGRNHSFVENLCQYMMAAAMYHNKQHGVARASVIRTSAVAIKTTILVFRVRNVIRERGGQTDMVAEEMLVWGYRGSPEDGDFLNTETDEGIALLNSAQPSAEMTPPQKVMFLEDELDNLSYLKEDFDKVAYDRAEKLVAAHERVRQVLGTSTVTAARPGSKKYQVVTPVLPMDVLGIYVLVPGK</sequence>
<dbReference type="CDD" id="cd18011">
    <property type="entry name" value="DEXDc_RapA"/>
    <property type="match status" value="1"/>
</dbReference>
<gene>
    <name evidence="8" type="ORF">SAMN05216167_11280</name>
</gene>
<dbReference type="InterPro" id="IPR049730">
    <property type="entry name" value="SNF2/RAD54-like_C"/>
</dbReference>
<dbReference type="CDD" id="cd18793">
    <property type="entry name" value="SF2_C_SNF"/>
    <property type="match status" value="1"/>
</dbReference>
<dbReference type="AlphaFoldDB" id="A0A1I1ZCB8"/>
<proteinExistence type="predicted"/>
<evidence type="ECO:0000313" key="9">
    <source>
        <dbReference type="Proteomes" id="UP000198598"/>
    </source>
</evidence>
<keyword evidence="1" id="KW-0547">Nucleotide-binding</keyword>
<dbReference type="PROSITE" id="PS51192">
    <property type="entry name" value="HELICASE_ATP_BIND_1"/>
    <property type="match status" value="1"/>
</dbReference>
<feature type="domain" description="Helicase ATP-binding" evidence="6">
    <location>
        <begin position="110"/>
        <end position="288"/>
    </location>
</feature>
<reference evidence="8 9" key="1">
    <citation type="submission" date="2016-10" db="EMBL/GenBank/DDBJ databases">
        <authorList>
            <person name="de Groot N.N."/>
        </authorList>
    </citation>
    <scope>NUCLEOTIDE SEQUENCE [LARGE SCALE GENOMIC DNA]</scope>
    <source>
        <strain evidence="8 9">DSM 26130</strain>
    </source>
</reference>
<dbReference type="InterPro" id="IPR001650">
    <property type="entry name" value="Helicase_C-like"/>
</dbReference>
<keyword evidence="2" id="KW-0378">Hydrolase</keyword>
<protein>
    <submittedName>
        <fullName evidence="8">SNF2 family N-terminal domain-containing protein</fullName>
    </submittedName>
</protein>
<dbReference type="InterPro" id="IPR014001">
    <property type="entry name" value="Helicase_ATP-bd"/>
</dbReference>
<evidence type="ECO:0000259" key="7">
    <source>
        <dbReference type="PROSITE" id="PS51194"/>
    </source>
</evidence>
<evidence type="ECO:0000256" key="1">
    <source>
        <dbReference type="ARBA" id="ARBA00022741"/>
    </source>
</evidence>
<dbReference type="PROSITE" id="PS51194">
    <property type="entry name" value="HELICASE_CTER"/>
    <property type="match status" value="1"/>
</dbReference>
<evidence type="ECO:0000256" key="4">
    <source>
        <dbReference type="ARBA" id="ARBA00022840"/>
    </source>
</evidence>
<organism evidence="8 9">
    <name type="scientific">Spirosoma endophyticum</name>
    <dbReference type="NCBI Taxonomy" id="662367"/>
    <lineage>
        <taxon>Bacteria</taxon>
        <taxon>Pseudomonadati</taxon>
        <taxon>Bacteroidota</taxon>
        <taxon>Cytophagia</taxon>
        <taxon>Cytophagales</taxon>
        <taxon>Cytophagaceae</taxon>
        <taxon>Spirosoma</taxon>
    </lineage>
</organism>
<dbReference type="Proteomes" id="UP000198598">
    <property type="component" value="Unassembled WGS sequence"/>
</dbReference>
<keyword evidence="9" id="KW-1185">Reference proteome</keyword>
<keyword evidence="3" id="KW-0347">Helicase</keyword>